<name>A0A4V6A5W2_STECR</name>
<dbReference type="PROSITE" id="PS01208">
    <property type="entry name" value="VWFC_1"/>
    <property type="match status" value="2"/>
</dbReference>
<accession>A0A4V6A5W2</accession>
<gene>
    <name evidence="7" type="ORF">L596_007162</name>
</gene>
<feature type="domain" description="VWFC" evidence="5">
    <location>
        <begin position="312"/>
        <end position="382"/>
    </location>
</feature>
<evidence type="ECO:0000256" key="4">
    <source>
        <dbReference type="SAM" id="SignalP"/>
    </source>
</evidence>
<evidence type="ECO:0000313" key="8">
    <source>
        <dbReference type="Proteomes" id="UP000298663"/>
    </source>
</evidence>
<dbReference type="InterPro" id="IPR001846">
    <property type="entry name" value="VWF_type-D"/>
</dbReference>
<feature type="domain" description="VWFD" evidence="6">
    <location>
        <begin position="386"/>
        <end position="570"/>
    </location>
</feature>
<dbReference type="InterPro" id="IPR001007">
    <property type="entry name" value="VWF_dom"/>
</dbReference>
<dbReference type="Pfam" id="PF00094">
    <property type="entry name" value="VWD"/>
    <property type="match status" value="1"/>
</dbReference>
<feature type="chain" id="PRO_5020225898" description="VWFD domain-containing protein" evidence="4">
    <location>
        <begin position="26"/>
        <end position="677"/>
    </location>
</feature>
<evidence type="ECO:0000256" key="2">
    <source>
        <dbReference type="ARBA" id="ARBA00022525"/>
    </source>
</evidence>
<dbReference type="OrthoDB" id="5825149at2759"/>
<evidence type="ECO:0000313" key="7">
    <source>
        <dbReference type="EMBL" id="TKR92525.1"/>
    </source>
</evidence>
<keyword evidence="2" id="KW-0964">Secreted</keyword>
<dbReference type="InterPro" id="IPR052424">
    <property type="entry name" value="Kielin_Chordin-BMP_Reg"/>
</dbReference>
<dbReference type="EMBL" id="AZBU02000002">
    <property type="protein sequence ID" value="TKR92525.1"/>
    <property type="molecule type" value="Genomic_DNA"/>
</dbReference>
<dbReference type="SMART" id="SM00214">
    <property type="entry name" value="VWC"/>
    <property type="match status" value="4"/>
</dbReference>
<keyword evidence="8" id="KW-1185">Reference proteome</keyword>
<dbReference type="Proteomes" id="UP000298663">
    <property type="component" value="Unassembled WGS sequence"/>
</dbReference>
<dbReference type="Gene3D" id="6.20.200.20">
    <property type="match status" value="3"/>
</dbReference>
<dbReference type="GO" id="GO:0005576">
    <property type="term" value="C:extracellular region"/>
    <property type="evidence" value="ECO:0007669"/>
    <property type="project" value="UniProtKB-SubCell"/>
</dbReference>
<proteinExistence type="predicted"/>
<evidence type="ECO:0000259" key="5">
    <source>
        <dbReference type="PROSITE" id="PS50184"/>
    </source>
</evidence>
<feature type="domain" description="VWFC" evidence="5">
    <location>
        <begin position="248"/>
        <end position="307"/>
    </location>
</feature>
<dbReference type="Pfam" id="PF00093">
    <property type="entry name" value="VWC"/>
    <property type="match status" value="2"/>
</dbReference>
<dbReference type="PROSITE" id="PS50184">
    <property type="entry name" value="VWFC_2"/>
    <property type="match status" value="3"/>
</dbReference>
<protein>
    <recommendedName>
        <fullName evidence="9">VWFD domain-containing protein</fullName>
    </recommendedName>
</protein>
<reference evidence="7 8" key="1">
    <citation type="journal article" date="2015" name="Genome Biol.">
        <title>Comparative genomics of Steinernema reveals deeply conserved gene regulatory networks.</title>
        <authorList>
            <person name="Dillman A.R."/>
            <person name="Macchietto M."/>
            <person name="Porter C.F."/>
            <person name="Rogers A."/>
            <person name="Williams B."/>
            <person name="Antoshechkin I."/>
            <person name="Lee M.M."/>
            <person name="Goodwin Z."/>
            <person name="Lu X."/>
            <person name="Lewis E.E."/>
            <person name="Goodrich-Blair H."/>
            <person name="Stock S.P."/>
            <person name="Adams B.J."/>
            <person name="Sternberg P.W."/>
            <person name="Mortazavi A."/>
        </authorList>
    </citation>
    <scope>NUCLEOTIDE SEQUENCE [LARGE SCALE GENOMIC DNA]</scope>
    <source>
        <strain evidence="7 8">ALL</strain>
    </source>
</reference>
<dbReference type="PROSITE" id="PS51233">
    <property type="entry name" value="VWFD"/>
    <property type="match status" value="1"/>
</dbReference>
<comment type="caution">
    <text evidence="7">The sequence shown here is derived from an EMBL/GenBank/DDBJ whole genome shotgun (WGS) entry which is preliminary data.</text>
</comment>
<dbReference type="STRING" id="34508.A0A4V6A5W2"/>
<dbReference type="SMART" id="SM00216">
    <property type="entry name" value="VWD"/>
    <property type="match status" value="1"/>
</dbReference>
<evidence type="ECO:0008006" key="9">
    <source>
        <dbReference type="Google" id="ProtNLM"/>
    </source>
</evidence>
<feature type="signal peptide" evidence="4">
    <location>
        <begin position="1"/>
        <end position="25"/>
    </location>
</feature>
<evidence type="ECO:0000256" key="3">
    <source>
        <dbReference type="ARBA" id="ARBA00022729"/>
    </source>
</evidence>
<comment type="subcellular location">
    <subcellularLocation>
        <location evidence="1">Secreted</location>
    </subcellularLocation>
</comment>
<dbReference type="PANTHER" id="PTHR46698:SF4">
    <property type="entry name" value="CROSSVEINLESS 2"/>
    <property type="match status" value="1"/>
</dbReference>
<evidence type="ECO:0000256" key="1">
    <source>
        <dbReference type="ARBA" id="ARBA00004613"/>
    </source>
</evidence>
<feature type="domain" description="VWFC" evidence="5">
    <location>
        <begin position="37"/>
        <end position="99"/>
    </location>
</feature>
<dbReference type="SUPFAM" id="SSF57603">
    <property type="entry name" value="FnI-like domain"/>
    <property type="match status" value="4"/>
</dbReference>
<dbReference type="PANTHER" id="PTHR46698">
    <property type="entry name" value="CROSSVEINLESS 2"/>
    <property type="match status" value="1"/>
</dbReference>
<dbReference type="AlphaFoldDB" id="A0A4V6A5W2"/>
<evidence type="ECO:0000259" key="6">
    <source>
        <dbReference type="PROSITE" id="PS51233"/>
    </source>
</evidence>
<organism evidence="7 8">
    <name type="scientific">Steinernema carpocapsae</name>
    <name type="common">Entomopathogenic nematode</name>
    <dbReference type="NCBI Taxonomy" id="34508"/>
    <lineage>
        <taxon>Eukaryota</taxon>
        <taxon>Metazoa</taxon>
        <taxon>Ecdysozoa</taxon>
        <taxon>Nematoda</taxon>
        <taxon>Chromadorea</taxon>
        <taxon>Rhabditida</taxon>
        <taxon>Tylenchina</taxon>
        <taxon>Panagrolaimomorpha</taxon>
        <taxon>Strongyloidoidea</taxon>
        <taxon>Steinernematidae</taxon>
        <taxon>Steinernema</taxon>
    </lineage>
</organism>
<sequence>MSLPKGFHEAFAILLFFLLLRPLSGSGNFQQLFGKEQICKNEGEKIELPTAVFATINPACLDCSCRKGKVECEKKTCDSLLTCPLAEPPKPGECCSKCLTCNYLGIERQNDERWFSSQNACTIMTCKAGIITISRMQCAEECNHGVRVQGICCKLCSTHRKIPFEKKTRDPCVVCDQRRDRWAHCYRIGCPVLDCPAALRRHIEGRCCPECSRGKDEQPRYATPIGPASDGTRHQLVTKPRYRGVVGGYCTFRNRRFPVFSKFRVDSCTRCKCEEGGIICERFTCPVLNCDPSRIFYREHVCCPFCHHNLPQPCIEVVRGARNVTISRRHKSIWQRDECTQCSCHNGTINCQKITCAEDQHLRCPRGHKKVRPRGRCCSVCEMHEATCTVFGDPHYRTFDGSSFSYQGLCSYILVQDCTLRGQTPQFTVISHNANDENENVVMKRVSILIGNEDDSVFRIQLCKDKLIREQGEMVSVPHERSFRPPQYHAVFDRTGNLVVTFINLGFSLLWDGQAMVEITASRSHRSRLCGLCGNFNNYTADDMLPRYGGAATTDVALFVESWKWGDRCDSKWKKKKIFRCENPAVKKEDLSACKMLRSSMLFVGCRSIIRVHDYIMKCMEDVCENSCDYRNPCFCKALNDYALLCNDSDLLNLPLDFNVQDLTIHPKCPRIRLITP</sequence>
<reference evidence="7 8" key="2">
    <citation type="journal article" date="2019" name="G3 (Bethesda)">
        <title>Hybrid Assembly of the Genome of the Entomopathogenic Nematode Steinernema carpocapsae Identifies the X-Chromosome.</title>
        <authorList>
            <person name="Serra L."/>
            <person name="Macchietto M."/>
            <person name="Macias-Munoz A."/>
            <person name="McGill C.J."/>
            <person name="Rodriguez I.M."/>
            <person name="Rodriguez B."/>
            <person name="Murad R."/>
            <person name="Mortazavi A."/>
        </authorList>
    </citation>
    <scope>NUCLEOTIDE SEQUENCE [LARGE SCALE GENOMIC DNA]</scope>
    <source>
        <strain evidence="7 8">ALL</strain>
    </source>
</reference>
<keyword evidence="3 4" id="KW-0732">Signal</keyword>